<dbReference type="GO" id="GO:0004519">
    <property type="term" value="F:endonuclease activity"/>
    <property type="evidence" value="ECO:0007669"/>
    <property type="project" value="UniProtKB-KW"/>
</dbReference>
<sequence length="135" mass="16320">MSYGCQTWSLTKALIQKLRTAQGAMERKILGIKPKDRVPCREIRARTNVVDTVKYVEKQKWKWAGHVARLQDNRWTQRVTEWQPLHRRSRGRQTQRWQDDIVLWKGTTWERDVRQRERLQDSAEGYILQWMNKVS</sequence>
<dbReference type="EMBL" id="BMAT01000436">
    <property type="protein sequence ID" value="GFR66232.1"/>
    <property type="molecule type" value="Genomic_DNA"/>
</dbReference>
<evidence type="ECO:0000313" key="2">
    <source>
        <dbReference type="Proteomes" id="UP000762676"/>
    </source>
</evidence>
<reference evidence="1 2" key="1">
    <citation type="journal article" date="2021" name="Elife">
        <title>Chloroplast acquisition without the gene transfer in kleptoplastic sea slugs, Plakobranchus ocellatus.</title>
        <authorList>
            <person name="Maeda T."/>
            <person name="Takahashi S."/>
            <person name="Yoshida T."/>
            <person name="Shimamura S."/>
            <person name="Takaki Y."/>
            <person name="Nagai Y."/>
            <person name="Toyoda A."/>
            <person name="Suzuki Y."/>
            <person name="Arimoto A."/>
            <person name="Ishii H."/>
            <person name="Satoh N."/>
            <person name="Nishiyama T."/>
            <person name="Hasebe M."/>
            <person name="Maruyama T."/>
            <person name="Minagawa J."/>
            <person name="Obokata J."/>
            <person name="Shigenobu S."/>
        </authorList>
    </citation>
    <scope>NUCLEOTIDE SEQUENCE [LARGE SCALE GENOMIC DNA]</scope>
</reference>
<gene>
    <name evidence="1" type="ORF">ElyMa_000223100</name>
</gene>
<keyword evidence="1" id="KW-0540">Nuclease</keyword>
<keyword evidence="1" id="KW-0255">Endonuclease</keyword>
<keyword evidence="2" id="KW-1185">Reference proteome</keyword>
<evidence type="ECO:0000313" key="1">
    <source>
        <dbReference type="EMBL" id="GFR66232.1"/>
    </source>
</evidence>
<protein>
    <submittedName>
        <fullName evidence="1">Endonuclease-reverse transcriptase</fullName>
    </submittedName>
</protein>
<dbReference type="AlphaFoldDB" id="A0AAV4EYL9"/>
<dbReference type="Proteomes" id="UP000762676">
    <property type="component" value="Unassembled WGS sequence"/>
</dbReference>
<name>A0AAV4EYL9_9GAST</name>
<proteinExistence type="predicted"/>
<organism evidence="1 2">
    <name type="scientific">Elysia marginata</name>
    <dbReference type="NCBI Taxonomy" id="1093978"/>
    <lineage>
        <taxon>Eukaryota</taxon>
        <taxon>Metazoa</taxon>
        <taxon>Spiralia</taxon>
        <taxon>Lophotrochozoa</taxon>
        <taxon>Mollusca</taxon>
        <taxon>Gastropoda</taxon>
        <taxon>Heterobranchia</taxon>
        <taxon>Euthyneura</taxon>
        <taxon>Panpulmonata</taxon>
        <taxon>Sacoglossa</taxon>
        <taxon>Placobranchoidea</taxon>
        <taxon>Plakobranchidae</taxon>
        <taxon>Elysia</taxon>
    </lineage>
</organism>
<comment type="caution">
    <text evidence="1">The sequence shown here is derived from an EMBL/GenBank/DDBJ whole genome shotgun (WGS) entry which is preliminary data.</text>
</comment>
<keyword evidence="1" id="KW-0378">Hydrolase</keyword>
<accession>A0AAV4EYL9</accession>